<comment type="caution">
    <text evidence="3">The sequence shown here is derived from an EMBL/GenBank/DDBJ whole genome shotgun (WGS) entry which is preliminary data.</text>
</comment>
<evidence type="ECO:0000256" key="2">
    <source>
        <dbReference type="SAM" id="MobiDB-lite"/>
    </source>
</evidence>
<feature type="compositionally biased region" description="Low complexity" evidence="2">
    <location>
        <begin position="398"/>
        <end position="427"/>
    </location>
</feature>
<feature type="region of interest" description="Disordered" evidence="2">
    <location>
        <begin position="731"/>
        <end position="804"/>
    </location>
</feature>
<evidence type="ECO:0000256" key="1">
    <source>
        <dbReference type="SAM" id="Coils"/>
    </source>
</evidence>
<feature type="compositionally biased region" description="Low complexity" evidence="2">
    <location>
        <begin position="435"/>
        <end position="480"/>
    </location>
</feature>
<dbReference type="AlphaFoldDB" id="A0A2P6TGI6"/>
<feature type="compositionally biased region" description="Acidic residues" evidence="2">
    <location>
        <begin position="783"/>
        <end position="794"/>
    </location>
</feature>
<name>A0A2P6TGI6_CHLSO</name>
<dbReference type="STRING" id="3076.A0A2P6TGI6"/>
<dbReference type="Proteomes" id="UP000239899">
    <property type="component" value="Unassembled WGS sequence"/>
</dbReference>
<feature type="coiled-coil region" evidence="1">
    <location>
        <begin position="224"/>
        <end position="310"/>
    </location>
</feature>
<feature type="region of interest" description="Disordered" evidence="2">
    <location>
        <begin position="31"/>
        <end position="60"/>
    </location>
</feature>
<keyword evidence="1" id="KW-0175">Coiled coil</keyword>
<gene>
    <name evidence="3" type="ORF">C2E21_7785</name>
</gene>
<organism evidence="3 4">
    <name type="scientific">Chlorella sorokiniana</name>
    <name type="common">Freshwater green alga</name>
    <dbReference type="NCBI Taxonomy" id="3076"/>
    <lineage>
        <taxon>Eukaryota</taxon>
        <taxon>Viridiplantae</taxon>
        <taxon>Chlorophyta</taxon>
        <taxon>core chlorophytes</taxon>
        <taxon>Trebouxiophyceae</taxon>
        <taxon>Chlorellales</taxon>
        <taxon>Chlorellaceae</taxon>
        <taxon>Chlorella clade</taxon>
        <taxon>Chlorella</taxon>
    </lineage>
</organism>
<dbReference type="OrthoDB" id="514224at2759"/>
<feature type="coiled-coil region" evidence="1">
    <location>
        <begin position="82"/>
        <end position="188"/>
    </location>
</feature>
<dbReference type="EMBL" id="LHPG02000017">
    <property type="protein sequence ID" value="PRW33225.1"/>
    <property type="molecule type" value="Genomic_DNA"/>
</dbReference>
<feature type="region of interest" description="Disordered" evidence="2">
    <location>
        <begin position="860"/>
        <end position="928"/>
    </location>
</feature>
<sequence length="928" mass="97930">MKKSALRLPKLKTRDELLRTAPELGRLLAADGEAVAPPLPGRAASPLRARSPTGRRAGSPRRIVRKFSDDELTEEERVRADLEKVKAERAALLDSLAKLRADVGKSGGELQQEDIRLLRRELAAKQEKLNELRRATHELSDTVEQLETTSRDCEALMPQAMANLQARVAALTGELAGVERNMLEAEAKHELLKLLEVRTRRDHDAAEQRMRDTRTLKEGASDDLTTLAKQVHEMRAAKEDAERVLGGVVMMYDQVRSDWHKKLKDRRQEVRELERRKAEDMQRREQQAALAAEKARIDAERAAKTKAERDAATARLSAVVPELEALEATWARLHGICGAATAEDVIAYWQELKAKEANMRELVRLAEVRESRAKQEMAALLAERAEVFDAADGLSARGEPSSAAMPEPSAPAGATAAPEPAEQAQQEHSTQDTLAGAEPAGEGEPAEAAVEQDEAAAQQDEAPQQAGPVAVAATVPLPAGSSVQEGDDTSPQQPAPSASASYGARPSQDEESAGESPAAAEAAGVQADGTSSAAASSPAEASAAYATVAAAAPAAAPAAPANPDVAAEQQHLLLRQAAIAEARRRQQTAKEKFAKLSQVCVAADQGLHLLALRLKAAMEPAGGADARRRTSMIGGRRMSSVHRRTTGQHQVVRRMSATQLMDQRGSITMLAAPGEPGSPRITVGAGIRDKDFFPELPGLLSDVSGRLGRLMQLVQHMEAASAAAAAAQAGAVSGGPSQGSLSSSMGTTEADEASLRAASSKKLKWADGQTTPPVEPSGQDSQEAVEEGEEDEEGGAAAADGEKALRKGFRRRTWAGPAWLDAVTAGKPLTAALRKQLGARSPGAGTAGGAVLTRVVGYVEDPGSSGDEGAGANPFDLAGSSDDELEEGGGLVDRQYLKHRAHALTNPKSKGRAGAAGGSPTIQVDARE</sequence>
<feature type="compositionally biased region" description="Low complexity" evidence="2">
    <location>
        <begin position="514"/>
        <end position="524"/>
    </location>
</feature>
<protein>
    <submittedName>
        <fullName evidence="3">Outer dynein arm-docking complex subunit 1</fullName>
    </submittedName>
</protein>
<feature type="compositionally biased region" description="Low complexity" evidence="2">
    <location>
        <begin position="490"/>
        <end position="501"/>
    </location>
</feature>
<keyword evidence="4" id="KW-1185">Reference proteome</keyword>
<evidence type="ECO:0000313" key="4">
    <source>
        <dbReference type="Proteomes" id="UP000239899"/>
    </source>
</evidence>
<accession>A0A2P6TGI6</accession>
<feature type="region of interest" description="Disordered" evidence="2">
    <location>
        <begin position="393"/>
        <end position="534"/>
    </location>
</feature>
<reference evidence="3 4" key="1">
    <citation type="journal article" date="2018" name="Plant J.">
        <title>Genome sequences of Chlorella sorokiniana UTEX 1602 and Micractinium conductrix SAG 241.80: implications to maltose excretion by a green alga.</title>
        <authorList>
            <person name="Arriola M.B."/>
            <person name="Velmurugan N."/>
            <person name="Zhang Y."/>
            <person name="Plunkett M.H."/>
            <person name="Hondzo H."/>
            <person name="Barney B.M."/>
        </authorList>
    </citation>
    <scope>NUCLEOTIDE SEQUENCE [LARGE SCALE GENOMIC DNA]</scope>
    <source>
        <strain evidence="4">UTEX 1602</strain>
    </source>
</reference>
<proteinExistence type="predicted"/>
<evidence type="ECO:0000313" key="3">
    <source>
        <dbReference type="EMBL" id="PRW33225.1"/>
    </source>
</evidence>
<feature type="compositionally biased region" description="Polar residues" evidence="2">
    <location>
        <begin position="768"/>
        <end position="782"/>
    </location>
</feature>